<evidence type="ECO:0000313" key="3">
    <source>
        <dbReference type="Proteomes" id="UP001196413"/>
    </source>
</evidence>
<evidence type="ECO:0000256" key="1">
    <source>
        <dbReference type="SAM" id="MobiDB-lite"/>
    </source>
</evidence>
<accession>A0AAD5QXG1</accession>
<dbReference type="Proteomes" id="UP001196413">
    <property type="component" value="Unassembled WGS sequence"/>
</dbReference>
<name>A0AAD5QXG1_PARTN</name>
<protein>
    <submittedName>
        <fullName evidence="2">Uncharacterized protein</fullName>
    </submittedName>
</protein>
<sequence>MWNDAITTDISLKRNSVKTLNRDHCGSEEGKAIETLVNIEHDLSRSLHALEFIDATSGDLPSPFTAHRTRATTIRRRKSEAELGAGDELDCGRLAAHENDRASLQHGRDRPVHRRRRFTRKQRKSVTIDPETSLILATRRHSSSSEEEEQKSGIRSTPADLVYSRRTRDLLAPGRETN</sequence>
<gene>
    <name evidence="2" type="ORF">KIN20_023673</name>
</gene>
<feature type="region of interest" description="Disordered" evidence="1">
    <location>
        <begin position="100"/>
        <end position="178"/>
    </location>
</feature>
<organism evidence="2 3">
    <name type="scientific">Parelaphostrongylus tenuis</name>
    <name type="common">Meningeal worm</name>
    <dbReference type="NCBI Taxonomy" id="148309"/>
    <lineage>
        <taxon>Eukaryota</taxon>
        <taxon>Metazoa</taxon>
        <taxon>Ecdysozoa</taxon>
        <taxon>Nematoda</taxon>
        <taxon>Chromadorea</taxon>
        <taxon>Rhabditida</taxon>
        <taxon>Rhabditina</taxon>
        <taxon>Rhabditomorpha</taxon>
        <taxon>Strongyloidea</taxon>
        <taxon>Metastrongylidae</taxon>
        <taxon>Parelaphostrongylus</taxon>
    </lineage>
</organism>
<feature type="compositionally biased region" description="Basic residues" evidence="1">
    <location>
        <begin position="111"/>
        <end position="124"/>
    </location>
</feature>
<reference evidence="2" key="1">
    <citation type="submission" date="2021-06" db="EMBL/GenBank/DDBJ databases">
        <title>Parelaphostrongylus tenuis whole genome reference sequence.</title>
        <authorList>
            <person name="Garwood T.J."/>
            <person name="Larsen P.A."/>
            <person name="Fountain-Jones N.M."/>
            <person name="Garbe J.R."/>
            <person name="Macchietto M.G."/>
            <person name="Kania S.A."/>
            <person name="Gerhold R.W."/>
            <person name="Richards J.E."/>
            <person name="Wolf T.M."/>
        </authorList>
    </citation>
    <scope>NUCLEOTIDE SEQUENCE</scope>
    <source>
        <strain evidence="2">MNPRO001-30</strain>
        <tissue evidence="2">Meninges</tissue>
    </source>
</reference>
<comment type="caution">
    <text evidence="2">The sequence shown here is derived from an EMBL/GenBank/DDBJ whole genome shotgun (WGS) entry which is preliminary data.</text>
</comment>
<keyword evidence="3" id="KW-1185">Reference proteome</keyword>
<dbReference type="AlphaFoldDB" id="A0AAD5QXG1"/>
<dbReference type="EMBL" id="JAHQIW010004798">
    <property type="protein sequence ID" value="KAJ1363746.1"/>
    <property type="molecule type" value="Genomic_DNA"/>
</dbReference>
<feature type="compositionally biased region" description="Basic and acidic residues" evidence="1">
    <location>
        <begin position="100"/>
        <end position="110"/>
    </location>
</feature>
<proteinExistence type="predicted"/>
<evidence type="ECO:0000313" key="2">
    <source>
        <dbReference type="EMBL" id="KAJ1363746.1"/>
    </source>
</evidence>